<feature type="region of interest" description="Disordered" evidence="1">
    <location>
        <begin position="125"/>
        <end position="151"/>
    </location>
</feature>
<sequence precursor="true">MKQSWIVWILLTVTPAVSQILPGGLGGRWWRTPQMVEKLGLTPEQQKKMDDVFQQSRVKLIDLTASLDKEEATLEPLVSAEQPDADKIRSQISRVADARSELEKANANMLLGLRLLLTPDQWKGLQAGAAKPRPRKMTNKEDSSPVPRKSR</sequence>
<evidence type="ECO:0000313" key="2">
    <source>
        <dbReference type="EMBL" id="ABJ82231.1"/>
    </source>
</evidence>
<protein>
    <recommendedName>
        <fullName evidence="3">Periplasmic heavy metal sensor</fullName>
    </recommendedName>
</protein>
<reference evidence="2" key="1">
    <citation type="submission" date="2006-10" db="EMBL/GenBank/DDBJ databases">
        <title>Complete sequence of Solibacter usitatus Ellin6076.</title>
        <authorList>
            <consortium name="US DOE Joint Genome Institute"/>
            <person name="Copeland A."/>
            <person name="Lucas S."/>
            <person name="Lapidus A."/>
            <person name="Barry K."/>
            <person name="Detter J.C."/>
            <person name="Glavina del Rio T."/>
            <person name="Hammon N."/>
            <person name="Israni S."/>
            <person name="Dalin E."/>
            <person name="Tice H."/>
            <person name="Pitluck S."/>
            <person name="Thompson L.S."/>
            <person name="Brettin T."/>
            <person name="Bruce D."/>
            <person name="Han C."/>
            <person name="Tapia R."/>
            <person name="Gilna P."/>
            <person name="Schmutz J."/>
            <person name="Larimer F."/>
            <person name="Land M."/>
            <person name="Hauser L."/>
            <person name="Kyrpides N."/>
            <person name="Mikhailova N."/>
            <person name="Janssen P.H."/>
            <person name="Kuske C.R."/>
            <person name="Richardson P."/>
        </authorList>
    </citation>
    <scope>NUCLEOTIDE SEQUENCE</scope>
    <source>
        <strain evidence="2">Ellin6076</strain>
    </source>
</reference>
<dbReference type="HOGENOM" id="CLU_1730193_0_0_0"/>
<organism evidence="2">
    <name type="scientific">Solibacter usitatus (strain Ellin6076)</name>
    <dbReference type="NCBI Taxonomy" id="234267"/>
    <lineage>
        <taxon>Bacteria</taxon>
        <taxon>Pseudomonadati</taxon>
        <taxon>Acidobacteriota</taxon>
        <taxon>Terriglobia</taxon>
        <taxon>Bryobacterales</taxon>
        <taxon>Solibacteraceae</taxon>
        <taxon>Candidatus Solibacter</taxon>
    </lineage>
</organism>
<accession>Q029P5</accession>
<dbReference type="AlphaFoldDB" id="Q029P5"/>
<evidence type="ECO:0000256" key="1">
    <source>
        <dbReference type="SAM" id="MobiDB-lite"/>
    </source>
</evidence>
<name>Q029P5_SOLUE</name>
<proteinExistence type="predicted"/>
<dbReference type="InParanoid" id="Q029P5"/>
<dbReference type="Gene3D" id="1.20.120.1490">
    <property type="match status" value="1"/>
</dbReference>
<dbReference type="FunCoup" id="Q029P5">
    <property type="interactions" value="30"/>
</dbReference>
<dbReference type="KEGG" id="sus:Acid_1237"/>
<gene>
    <name evidence="2" type="ordered locus">Acid_1237</name>
</gene>
<dbReference type="InterPro" id="IPR025961">
    <property type="entry name" value="Metal_resist"/>
</dbReference>
<dbReference type="eggNOG" id="COG3678">
    <property type="taxonomic scope" value="Bacteria"/>
</dbReference>
<dbReference type="EMBL" id="CP000473">
    <property type="protein sequence ID" value="ABJ82231.1"/>
    <property type="molecule type" value="Genomic_DNA"/>
</dbReference>
<dbReference type="Pfam" id="PF13801">
    <property type="entry name" value="Metal_resist"/>
    <property type="match status" value="1"/>
</dbReference>
<evidence type="ECO:0008006" key="3">
    <source>
        <dbReference type="Google" id="ProtNLM"/>
    </source>
</evidence>
<dbReference type="STRING" id="234267.Acid_1237"/>